<dbReference type="GO" id="GO:0008270">
    <property type="term" value="F:zinc ion binding"/>
    <property type="evidence" value="ECO:0007669"/>
    <property type="project" value="UniProtKB-KW"/>
</dbReference>
<evidence type="ECO:0000256" key="1">
    <source>
        <dbReference type="PROSITE-ProRule" id="PRU00047"/>
    </source>
</evidence>
<keyword evidence="1" id="KW-0479">Metal-binding</keyword>
<dbReference type="Gene3D" id="2.40.70.10">
    <property type="entry name" value="Acid Proteases"/>
    <property type="match status" value="1"/>
</dbReference>
<dbReference type="Gene3D" id="4.10.60.10">
    <property type="entry name" value="Zinc finger, CCHC-type"/>
    <property type="match status" value="1"/>
</dbReference>
<dbReference type="SUPFAM" id="SSF57756">
    <property type="entry name" value="Retrovirus zinc finger-like domains"/>
    <property type="match status" value="1"/>
</dbReference>
<feature type="compositionally biased region" description="Basic and acidic residues" evidence="2">
    <location>
        <begin position="116"/>
        <end position="134"/>
    </location>
</feature>
<feature type="region of interest" description="Disordered" evidence="2">
    <location>
        <begin position="389"/>
        <end position="434"/>
    </location>
</feature>
<dbReference type="InterPro" id="IPR036875">
    <property type="entry name" value="Znf_CCHC_sf"/>
</dbReference>
<sequence length="782" mass="88012">MEAHDEEPVELDALKKRLQVAVQFDTKILDADSRVSRMLDNLMKTLEADGQEWVLHQEGKLVVGIITKAIKPAPLQLAVTKQLQLQRNKVLKSDVFRYVKWLRQFAIGYQLYGGMDEERPSKAPAEEPRKENSRPRLRFSPVPEEKRPSGASVAPPTWRADRRDEPPERPKPKCLKCQSTAHRVREHPGITDAEVKKLMDDFHQARRRAVNFVSSTKPANSMECQASIEDVLTLPKVLLDSGSDETLVSEGLLVALERLGASLNVETKPMLMLKPYGETTKPLHVTRQVQFKTVTLETSIGPLVLRGLRAWVEEKRMEIDVLIGRPVMERLGFSVDGMLVDALKQRRVWDMAEAGDADQTSANVKRLQEAFQEDPEDALYAEDVACSTPAMEKPADQDGEIKRIRETKTETSRTTDLARLSSSQQVMSPSMSSYKSPVVLLNEDNWNVWRTYYRGRLMSKGLWYIMSGSPPPSSRGNESSAATDTRTLADDEKAYGLLIESIETSQYQYIEHATTANAAYTALSDHYEPKTKVDRLALLSDFYGMSWNMKQEPLPEFLARYDVVLRKLRDSDQSITSGMAVDRLLQLMPWELRHVTHQVMALPTLRTTVAHVRTMLETEYKAALAIGAMTPARRGGNDDRALNARDKDTRTPRREGNCNHCGKEGHWAEECRSKAREERAAKPKGRRKQPFRPKKDNGHQASYAREEYLFTANDTPAHLPDSTAMSVLDSHHQVIVDSGASSHMTGDTSNLRDISDCNRSITVANGTRTVATKKGTMSITTS</sequence>
<feature type="compositionally biased region" description="Basic residues" evidence="2">
    <location>
        <begin position="682"/>
        <end position="692"/>
    </location>
</feature>
<evidence type="ECO:0000256" key="2">
    <source>
        <dbReference type="SAM" id="MobiDB-lite"/>
    </source>
</evidence>
<comment type="caution">
    <text evidence="4">The sequence shown here is derived from an EMBL/GenBank/DDBJ whole genome shotgun (WGS) entry which is preliminary data.</text>
</comment>
<name>A0A418EG73_APHAT</name>
<feature type="non-terminal residue" evidence="4">
    <location>
        <position position="782"/>
    </location>
</feature>
<keyword evidence="1" id="KW-0863">Zinc-finger</keyword>
<evidence type="ECO:0000259" key="3">
    <source>
        <dbReference type="PROSITE" id="PS50158"/>
    </source>
</evidence>
<feature type="compositionally biased region" description="Basic and acidic residues" evidence="2">
    <location>
        <begin position="159"/>
        <end position="171"/>
    </location>
</feature>
<feature type="compositionally biased region" description="Basic and acidic residues" evidence="2">
    <location>
        <begin position="693"/>
        <end position="702"/>
    </location>
</feature>
<reference evidence="4 5" key="1">
    <citation type="submission" date="2018-08" db="EMBL/GenBank/DDBJ databases">
        <title>Aphanomyces genome sequencing and annotation.</title>
        <authorList>
            <person name="Minardi D."/>
            <person name="Oidtmann B."/>
            <person name="Van Der Giezen M."/>
            <person name="Studholme D.J."/>
        </authorList>
    </citation>
    <scope>NUCLEOTIDE SEQUENCE [LARGE SCALE GENOMIC DNA]</scope>
    <source>
        <strain evidence="4 5">FDL457</strain>
    </source>
</reference>
<dbReference type="VEuPathDB" id="FungiDB:H257_05513"/>
<dbReference type="SMART" id="SM00343">
    <property type="entry name" value="ZnF_C2HC"/>
    <property type="match status" value="2"/>
</dbReference>
<dbReference type="InterPro" id="IPR001878">
    <property type="entry name" value="Znf_CCHC"/>
</dbReference>
<dbReference type="PROSITE" id="PS50158">
    <property type="entry name" value="ZF_CCHC"/>
    <property type="match status" value="1"/>
</dbReference>
<dbReference type="CDD" id="cd00303">
    <property type="entry name" value="retropepsin_like"/>
    <property type="match status" value="1"/>
</dbReference>
<keyword evidence="1" id="KW-0862">Zinc</keyword>
<organism evidence="4 5">
    <name type="scientific">Aphanomyces astaci</name>
    <name type="common">Crayfish plague agent</name>
    <dbReference type="NCBI Taxonomy" id="112090"/>
    <lineage>
        <taxon>Eukaryota</taxon>
        <taxon>Sar</taxon>
        <taxon>Stramenopiles</taxon>
        <taxon>Oomycota</taxon>
        <taxon>Saprolegniomycetes</taxon>
        <taxon>Saprolegniales</taxon>
        <taxon>Verrucalvaceae</taxon>
        <taxon>Aphanomyces</taxon>
    </lineage>
</organism>
<feature type="region of interest" description="Disordered" evidence="2">
    <location>
        <begin position="633"/>
        <end position="702"/>
    </location>
</feature>
<feature type="region of interest" description="Disordered" evidence="2">
    <location>
        <begin position="116"/>
        <end position="174"/>
    </location>
</feature>
<feature type="compositionally biased region" description="Basic and acidic residues" evidence="2">
    <location>
        <begin position="635"/>
        <end position="681"/>
    </location>
</feature>
<feature type="compositionally biased region" description="Low complexity" evidence="2">
    <location>
        <begin position="421"/>
        <end position="433"/>
    </location>
</feature>
<protein>
    <recommendedName>
        <fullName evidence="3">CCHC-type domain-containing protein</fullName>
    </recommendedName>
</protein>
<dbReference type="AlphaFoldDB" id="A0A418EG73"/>
<dbReference type="EMBL" id="QUTF01014659">
    <property type="protein sequence ID" value="RHZ12123.1"/>
    <property type="molecule type" value="Genomic_DNA"/>
</dbReference>
<evidence type="ECO:0000313" key="5">
    <source>
        <dbReference type="Proteomes" id="UP000286510"/>
    </source>
</evidence>
<evidence type="ECO:0000313" key="4">
    <source>
        <dbReference type="EMBL" id="RHZ12123.1"/>
    </source>
</evidence>
<proteinExistence type="predicted"/>
<feature type="domain" description="CCHC-type" evidence="3">
    <location>
        <begin position="658"/>
        <end position="673"/>
    </location>
</feature>
<feature type="compositionally biased region" description="Basic and acidic residues" evidence="2">
    <location>
        <begin position="393"/>
        <end position="413"/>
    </location>
</feature>
<accession>A0A418EG73</accession>
<dbReference type="Proteomes" id="UP000286510">
    <property type="component" value="Unassembled WGS sequence"/>
</dbReference>
<dbReference type="Pfam" id="PF14223">
    <property type="entry name" value="Retrotran_gag_2"/>
    <property type="match status" value="1"/>
</dbReference>
<gene>
    <name evidence="4" type="ORF">DYB26_013372</name>
</gene>
<dbReference type="GO" id="GO:0003676">
    <property type="term" value="F:nucleic acid binding"/>
    <property type="evidence" value="ECO:0007669"/>
    <property type="project" value="InterPro"/>
</dbReference>
<dbReference type="InterPro" id="IPR021109">
    <property type="entry name" value="Peptidase_aspartic_dom_sf"/>
</dbReference>